<feature type="transmembrane region" description="Helical" evidence="5">
    <location>
        <begin position="21"/>
        <end position="46"/>
    </location>
</feature>
<feature type="transmembrane region" description="Helical" evidence="5">
    <location>
        <begin position="100"/>
        <end position="123"/>
    </location>
</feature>
<dbReference type="GO" id="GO:0016020">
    <property type="term" value="C:membrane"/>
    <property type="evidence" value="ECO:0007669"/>
    <property type="project" value="UniProtKB-SubCell"/>
</dbReference>
<feature type="transmembrane region" description="Helical" evidence="5">
    <location>
        <begin position="66"/>
        <end position="88"/>
    </location>
</feature>
<evidence type="ECO:0000256" key="2">
    <source>
        <dbReference type="ARBA" id="ARBA00022692"/>
    </source>
</evidence>
<evidence type="ECO:0000256" key="3">
    <source>
        <dbReference type="ARBA" id="ARBA00022989"/>
    </source>
</evidence>
<organism evidence="6 7">
    <name type="scientific">Bilifractor porci</name>
    <dbReference type="NCBI Taxonomy" id="2606636"/>
    <lineage>
        <taxon>Bacteria</taxon>
        <taxon>Bacillati</taxon>
        <taxon>Bacillota</taxon>
        <taxon>Clostridia</taxon>
        <taxon>Lachnospirales</taxon>
        <taxon>Lachnospiraceae</taxon>
        <taxon>Bilifractor</taxon>
    </lineage>
</organism>
<dbReference type="EMBL" id="VUMV01000001">
    <property type="protein sequence ID" value="MST81014.1"/>
    <property type="molecule type" value="Genomic_DNA"/>
</dbReference>
<dbReference type="AlphaFoldDB" id="A0A7X2P6B7"/>
<accession>A0A7X2P6B7</accession>
<evidence type="ECO:0000313" key="7">
    <source>
        <dbReference type="Proteomes" id="UP000466864"/>
    </source>
</evidence>
<evidence type="ECO:0008006" key="8">
    <source>
        <dbReference type="Google" id="ProtNLM"/>
    </source>
</evidence>
<reference evidence="6 7" key="1">
    <citation type="submission" date="2019-08" db="EMBL/GenBank/DDBJ databases">
        <title>In-depth cultivation of the pig gut microbiome towards novel bacterial diversity and tailored functional studies.</title>
        <authorList>
            <person name="Wylensek D."/>
            <person name="Hitch T.C.A."/>
            <person name="Clavel T."/>
        </authorList>
    </citation>
    <scope>NUCLEOTIDE SEQUENCE [LARGE SCALE GENOMIC DNA]</scope>
    <source>
        <strain evidence="6 7">Oil+RF-744-WCA-WT-13</strain>
    </source>
</reference>
<feature type="transmembrane region" description="Helical" evidence="5">
    <location>
        <begin position="161"/>
        <end position="187"/>
    </location>
</feature>
<feature type="transmembrane region" description="Helical" evidence="5">
    <location>
        <begin position="193"/>
        <end position="212"/>
    </location>
</feature>
<dbReference type="RefSeq" id="WP_154456819.1">
    <property type="nucleotide sequence ID" value="NZ_VUMV01000001.1"/>
</dbReference>
<gene>
    <name evidence="6" type="ORF">FYJ60_01505</name>
</gene>
<evidence type="ECO:0000313" key="6">
    <source>
        <dbReference type="EMBL" id="MST81014.1"/>
    </source>
</evidence>
<keyword evidence="7" id="KW-1185">Reference proteome</keyword>
<comment type="subcellular location">
    <subcellularLocation>
        <location evidence="1">Membrane</location>
        <topology evidence="1">Multi-pass membrane protein</topology>
    </subcellularLocation>
</comment>
<evidence type="ECO:0000256" key="5">
    <source>
        <dbReference type="SAM" id="Phobius"/>
    </source>
</evidence>
<dbReference type="InterPro" id="IPR035952">
    <property type="entry name" value="Rhomboid-like_sf"/>
</dbReference>
<name>A0A7X2P6B7_9FIRM</name>
<keyword evidence="2 5" id="KW-0812">Transmembrane</keyword>
<keyword evidence="4 5" id="KW-0472">Membrane</keyword>
<sequence>MNFLHKMERKFGKYAIRHLTIYIIITYVTGYLLAIMQRATGANYIGYLSLNPDAILHGQVWRLVTWWLMPPGSLDIFTIIMLIFYYQIGTALERVWGDYFYNLYIFFGLLMTVVGAFIINAIYGSSLFYYADSQGIALISTYYVSLSIFLGFALTFPNQQVLFMFLIPIKMKYLAWVDVAFLVYSVFQSSLKLFTLIMILCSLAGTIVLLVLKQKSPAERRRQREFHRQMNGYGTRNTAGGNAWDSRRNTQDYSGQGQKVDRTTFGGKKIAVHRCAVCGRTELDDPNLEFRFCSKCNGNYEYCQDHLYNHVHVK</sequence>
<proteinExistence type="predicted"/>
<feature type="transmembrane region" description="Helical" evidence="5">
    <location>
        <begin position="135"/>
        <end position="154"/>
    </location>
</feature>
<evidence type="ECO:0000256" key="1">
    <source>
        <dbReference type="ARBA" id="ARBA00004141"/>
    </source>
</evidence>
<evidence type="ECO:0000256" key="4">
    <source>
        <dbReference type="ARBA" id="ARBA00023136"/>
    </source>
</evidence>
<dbReference type="SUPFAM" id="SSF144091">
    <property type="entry name" value="Rhomboid-like"/>
    <property type="match status" value="1"/>
</dbReference>
<keyword evidence="3 5" id="KW-1133">Transmembrane helix</keyword>
<protein>
    <recommendedName>
        <fullName evidence="8">Peptidase S54 rhomboid domain-containing protein</fullName>
    </recommendedName>
</protein>
<comment type="caution">
    <text evidence="6">The sequence shown here is derived from an EMBL/GenBank/DDBJ whole genome shotgun (WGS) entry which is preliminary data.</text>
</comment>
<dbReference type="Proteomes" id="UP000466864">
    <property type="component" value="Unassembled WGS sequence"/>
</dbReference>